<dbReference type="Gene3D" id="3.30.70.1390">
    <property type="entry name" value="ROC domain from the Parkinson's disease-associated leucine-rich repeat kinase 2"/>
    <property type="match status" value="1"/>
</dbReference>
<dbReference type="InterPro" id="IPR027417">
    <property type="entry name" value="P-loop_NTPase"/>
</dbReference>
<evidence type="ECO:0000256" key="2">
    <source>
        <dbReference type="SAM" id="MobiDB-lite"/>
    </source>
</evidence>
<feature type="region of interest" description="Disordered" evidence="2">
    <location>
        <begin position="1"/>
        <end position="67"/>
    </location>
</feature>
<feature type="compositionally biased region" description="Basic and acidic residues" evidence="2">
    <location>
        <begin position="684"/>
        <end position="698"/>
    </location>
</feature>
<dbReference type="PANTHER" id="PTHR12449:SF18">
    <property type="entry name" value="DEATH DOMAIN-CONTAINING PROTEIN"/>
    <property type="match status" value="1"/>
</dbReference>
<feature type="domain" description="COR" evidence="3">
    <location>
        <begin position="324"/>
        <end position="477"/>
    </location>
</feature>
<dbReference type="OrthoDB" id="6144248at2759"/>
<dbReference type="Pfam" id="PF08477">
    <property type="entry name" value="Roc"/>
    <property type="match status" value="1"/>
</dbReference>
<dbReference type="Pfam" id="PF16095">
    <property type="entry name" value="COR-A"/>
    <property type="match status" value="1"/>
</dbReference>
<dbReference type="AlphaFoldDB" id="A0A6J8CLU5"/>
<dbReference type="Gene3D" id="3.40.50.300">
    <property type="entry name" value="P-loop containing nucleotide triphosphate hydrolases"/>
    <property type="match status" value="1"/>
</dbReference>
<feature type="compositionally biased region" description="Basic and acidic residues" evidence="2">
    <location>
        <begin position="55"/>
        <end position="67"/>
    </location>
</feature>
<keyword evidence="1" id="KW-0677">Repeat</keyword>
<evidence type="ECO:0000259" key="3">
    <source>
        <dbReference type="Pfam" id="PF16095"/>
    </source>
</evidence>
<dbReference type="Gene3D" id="1.10.10.10">
    <property type="entry name" value="Winged helix-like DNA-binding domain superfamily/Winged helix DNA-binding domain"/>
    <property type="match status" value="1"/>
</dbReference>
<evidence type="ECO:0000313" key="5">
    <source>
        <dbReference type="Proteomes" id="UP000507470"/>
    </source>
</evidence>
<proteinExistence type="predicted"/>
<dbReference type="SUPFAM" id="SSF52540">
    <property type="entry name" value="P-loop containing nucleoside triphosphate hydrolases"/>
    <property type="match status" value="1"/>
</dbReference>
<protein>
    <recommendedName>
        <fullName evidence="3">COR domain-containing protein</fullName>
    </recommendedName>
</protein>
<reference evidence="4 5" key="1">
    <citation type="submission" date="2020-06" db="EMBL/GenBank/DDBJ databases">
        <authorList>
            <person name="Li R."/>
            <person name="Bekaert M."/>
        </authorList>
    </citation>
    <scope>NUCLEOTIDE SEQUENCE [LARGE SCALE GENOMIC DNA]</scope>
    <source>
        <strain evidence="5">wild</strain>
    </source>
</reference>
<sequence length="820" mass="95395">MIRRILQASSGKQKEQNPVANPSLAHSKPEPCLEKEMKPNAKKTIQSTIHLSNTGKEEPVPYEKTETVKSDELPKINVEKNDISYVSLNNSEDDKLSKAKTFESSEEIKETSNGKYIKPQEQMPDSSSLSLSNQNYVHAEHADKITEAMIDHMNDIISEAQSVKDKMTSEGLVECGIWDFAGQKDYYATHQTFFTPYAIYILVADITDDIKDVEGDADFDVIGEYIGFWFDSIHCFCTNPSVNKLCPPVFMVCTGTDKVDKVEDRKKEYDNNFLRIFGKQKKVDHNRGILYISNEYPDKKEIESLKEKIWKIAAEMNYFSEKRPTRWINLENALEVLKDMEEKVYSWTNIVKLAHENSIEEKELLIFLNYHHKIGNIIFFEDKPDYIILQPNWLVKCFRCLVCDDDKKKHSSLTGTEMFKLKHKGELSETLISELFEKDTDLNFGKYKPHILDVMEKFDIIVKPQFSESDNKSYYMPCMIETSCNLSEIKANCFTQGHCTPWLVLEFEFLPVAYYNHIMYDYIRQYTVCEVKSGFPAIYKGKAVVYLDEAKSKMLIICFSKNAISLQIWEWSDTNAKLYENILREICGKIDKLEDKLIHNLHYKIKANCSTGDYSQSFGRISYEELTRQCKETEKYNCKDLKHKGQWHNKNEIENTWLKHATAKLRYAIRIEIEMLARKKKRDKEREELRNTREKEDNSDLETEQEEVIPKNIREKEDNSDLETEQEEVIPKNIRANNILATIGMESQLIEAIAPLNIIESGHVWKPQRFKYAPGIDCKCFTMYLNHLNTYVNIVPLVHGCVCKYLSHMAIICTGTFNNQ</sequence>
<dbReference type="EMBL" id="CACVKT020005628">
    <property type="protein sequence ID" value="CAC5396546.1"/>
    <property type="molecule type" value="Genomic_DNA"/>
</dbReference>
<feature type="compositionally biased region" description="Polar residues" evidence="2">
    <location>
        <begin position="43"/>
        <end position="54"/>
    </location>
</feature>
<feature type="compositionally biased region" description="Basic and acidic residues" evidence="2">
    <location>
        <begin position="27"/>
        <end position="39"/>
    </location>
</feature>
<evidence type="ECO:0000256" key="1">
    <source>
        <dbReference type="ARBA" id="ARBA00022737"/>
    </source>
</evidence>
<feature type="region of interest" description="Disordered" evidence="2">
    <location>
        <begin position="682"/>
        <end position="725"/>
    </location>
</feature>
<keyword evidence="5" id="KW-1185">Reference proteome</keyword>
<accession>A0A6J8CLU5</accession>
<organism evidence="4 5">
    <name type="scientific">Mytilus coruscus</name>
    <name type="common">Sea mussel</name>
    <dbReference type="NCBI Taxonomy" id="42192"/>
    <lineage>
        <taxon>Eukaryota</taxon>
        <taxon>Metazoa</taxon>
        <taxon>Spiralia</taxon>
        <taxon>Lophotrochozoa</taxon>
        <taxon>Mollusca</taxon>
        <taxon>Bivalvia</taxon>
        <taxon>Autobranchia</taxon>
        <taxon>Pteriomorphia</taxon>
        <taxon>Mytilida</taxon>
        <taxon>Mytiloidea</taxon>
        <taxon>Mytilidae</taxon>
        <taxon>Mytilinae</taxon>
        <taxon>Mytilus</taxon>
    </lineage>
</organism>
<dbReference type="InterPro" id="IPR036388">
    <property type="entry name" value="WH-like_DNA-bd_sf"/>
</dbReference>
<name>A0A6J8CLU5_MYTCO</name>
<dbReference type="InterPro" id="IPR032171">
    <property type="entry name" value="COR-A"/>
</dbReference>
<gene>
    <name evidence="4" type="ORF">MCOR_31089</name>
</gene>
<dbReference type="PANTHER" id="PTHR12449">
    <property type="entry name" value="DEATH DOMAIN-CONTAINING PROTEIN"/>
    <property type="match status" value="1"/>
</dbReference>
<dbReference type="InterPro" id="IPR039788">
    <property type="entry name" value="NOL4/NOL4L"/>
</dbReference>
<feature type="compositionally biased region" description="Polar residues" evidence="2">
    <location>
        <begin position="7"/>
        <end position="20"/>
    </location>
</feature>
<feature type="compositionally biased region" description="Basic and acidic residues" evidence="2">
    <location>
        <begin position="708"/>
        <end position="719"/>
    </location>
</feature>
<evidence type="ECO:0000313" key="4">
    <source>
        <dbReference type="EMBL" id="CAC5396546.1"/>
    </source>
</evidence>
<dbReference type="Proteomes" id="UP000507470">
    <property type="component" value="Unassembled WGS sequence"/>
</dbReference>